<dbReference type="EC" id="4.1.1.31" evidence="4 10"/>
<dbReference type="InterPro" id="IPR021135">
    <property type="entry name" value="PEP_COase"/>
</dbReference>
<reference evidence="13 14" key="1">
    <citation type="submission" date="2020-02" db="EMBL/GenBank/DDBJ databases">
        <title>Genome sequences of Thiorhodococcus mannitoliphagus and Thiorhodococcus minor, purple sulfur photosynthetic bacteria in the gammaproteobacterial family, Chromatiaceae.</title>
        <authorList>
            <person name="Aviles F.A."/>
            <person name="Meyer T.E."/>
            <person name="Kyndt J.A."/>
        </authorList>
    </citation>
    <scope>NUCLEOTIDE SEQUENCE [LARGE SCALE GENOMIC DNA]</scope>
    <source>
        <strain evidence="13 14">DSM 11518</strain>
    </source>
</reference>
<name>A0A6M0JZC8_9GAMM</name>
<dbReference type="GO" id="GO:0005829">
    <property type="term" value="C:cytosol"/>
    <property type="evidence" value="ECO:0007669"/>
    <property type="project" value="TreeGrafter"/>
</dbReference>
<accession>A0A6M0JZC8</accession>
<dbReference type="GO" id="GO:0006107">
    <property type="term" value="P:oxaloacetate metabolic process"/>
    <property type="evidence" value="ECO:0007669"/>
    <property type="project" value="UniProtKB-UniRule"/>
</dbReference>
<keyword evidence="14" id="KW-1185">Reference proteome</keyword>
<dbReference type="InterPro" id="IPR033129">
    <property type="entry name" value="PEPCASE_His_AS"/>
</dbReference>
<dbReference type="NCBIfam" id="NF000584">
    <property type="entry name" value="PRK00009.1"/>
    <property type="match status" value="1"/>
</dbReference>
<evidence type="ECO:0000256" key="11">
    <source>
        <dbReference type="PROSITE-ProRule" id="PRU10111"/>
    </source>
</evidence>
<keyword evidence="8 10" id="KW-0120">Carbon dioxide fixation</keyword>
<feature type="active site" evidence="10 12">
    <location>
        <position position="588"/>
    </location>
</feature>
<evidence type="ECO:0000256" key="2">
    <source>
        <dbReference type="ARBA" id="ARBA00003670"/>
    </source>
</evidence>
<dbReference type="SUPFAM" id="SSF51621">
    <property type="entry name" value="Phosphoenolpyruvate/pyruvate domain"/>
    <property type="match status" value="1"/>
</dbReference>
<comment type="subunit">
    <text evidence="10">Homotetramer.</text>
</comment>
<keyword evidence="13" id="KW-0670">Pyruvate</keyword>
<sequence length="930" mass="106640">MNDLTQEQTLERDVQLFTALLGEVLREHSRKRVLVIVERLRDGFMQLREQEDAELRDKLMKRIEGLDPQTLSEVIRAFTIYFGLVNVAEELNAHLARMDLISAGERLWMGSFDDTVRQFAEDGVSAENFQSLLEHLVYLPVFTAHPTESKRRTISDTFRRIFLIGQDLHRRKLNEEELEDKLQEILTHIQILWKTDEVRVHKPQVTDEVQQGLYFFRESLFEAVPLVYRFLEKAVRRNYGATCGIRVPSFIRFGSWIGGDRDGNPFVKPETTELAVRMHAELVLELYLERLAGLRRMLSHSSALCQPSPEFLDSLDADEDYWVDTMGQRQRLFLHEPYRRKLAMMRHRLQANLDRVRARMEGRDYDGLPEGYCDERDFLNDLYLIRDSLVHHGDANAASGPLQDLIRLAETFGFHLVNLDIRQESTRHTEAVTELFARQAGAPYYQAFTEEQRLMALAEAIAHPHPFVIDKATLTAETRETLEVFEVIARMRAEIGQKVVGQYVISMTHSASHVMEVMLLARLAGLVGKDAEGWFCSIQVSPLFETIDDLSHIDQVMQTLLDNPTYQGLLKASGNQQEVMLGYSDSCKDGGILSSSWNLFEAQKKVIALADDRGLACRLFHGRGGTVGRGGGPTHEAILAQPVDTVHGQIKFTEQGEVLSYRYSNPETARYELTMGISGLIKASRCLIESPQEERNDYLGIMDELARYGEEAYRKLVRQTDGFLDYFYECTPLDGIALLNIGSRPSHRKKADRSLGSIRAIPWVFGWGQSRHTLPAWLGIGYAIERYRGTDVERLAKLQKMYQEWPYFRALLSNTQMSLFKAEMRIAREYLRLSENQEQAAAIFSVIEEEYRRTLTQVLNVAGLRVLMEDTPDLNHSLARRNLYLDPLNHIQVAVLARYRAEEDEEKREAWLDPLLRSINAIAAGMRNTG</sequence>
<evidence type="ECO:0000256" key="9">
    <source>
        <dbReference type="ARBA" id="ARBA00048995"/>
    </source>
</evidence>
<dbReference type="GO" id="GO:0015977">
    <property type="term" value="P:carbon fixation"/>
    <property type="evidence" value="ECO:0007669"/>
    <property type="project" value="UniProtKB-UniRule"/>
</dbReference>
<evidence type="ECO:0000256" key="4">
    <source>
        <dbReference type="ARBA" id="ARBA00012305"/>
    </source>
</evidence>
<evidence type="ECO:0000256" key="6">
    <source>
        <dbReference type="ARBA" id="ARBA00022842"/>
    </source>
</evidence>
<dbReference type="RefSeq" id="WP_164451720.1">
    <property type="nucleotide sequence ID" value="NZ_JAAIJQ010000013.1"/>
</dbReference>
<evidence type="ECO:0000256" key="5">
    <source>
        <dbReference type="ARBA" id="ARBA00022419"/>
    </source>
</evidence>
<dbReference type="HAMAP" id="MF_00595">
    <property type="entry name" value="PEPcase_type1"/>
    <property type="match status" value="1"/>
</dbReference>
<evidence type="ECO:0000256" key="1">
    <source>
        <dbReference type="ARBA" id="ARBA00001946"/>
    </source>
</evidence>
<evidence type="ECO:0000256" key="3">
    <source>
        <dbReference type="ARBA" id="ARBA00008346"/>
    </source>
</evidence>
<organism evidence="13 14">
    <name type="scientific">Thiorhodococcus minor</name>
    <dbReference type="NCBI Taxonomy" id="57489"/>
    <lineage>
        <taxon>Bacteria</taxon>
        <taxon>Pseudomonadati</taxon>
        <taxon>Pseudomonadota</taxon>
        <taxon>Gammaproteobacteria</taxon>
        <taxon>Chromatiales</taxon>
        <taxon>Chromatiaceae</taxon>
        <taxon>Thiorhodococcus</taxon>
    </lineage>
</organism>
<comment type="catalytic activity">
    <reaction evidence="9 10">
        <text>oxaloacetate + phosphate = phosphoenolpyruvate + hydrogencarbonate</text>
        <dbReference type="Rhea" id="RHEA:28370"/>
        <dbReference type="ChEBI" id="CHEBI:16452"/>
        <dbReference type="ChEBI" id="CHEBI:17544"/>
        <dbReference type="ChEBI" id="CHEBI:43474"/>
        <dbReference type="ChEBI" id="CHEBI:58702"/>
        <dbReference type="EC" id="4.1.1.31"/>
    </reaction>
</comment>
<dbReference type="InterPro" id="IPR018129">
    <property type="entry name" value="PEP_COase_Lys_AS"/>
</dbReference>
<dbReference type="PANTHER" id="PTHR30523:SF46">
    <property type="entry name" value="PHOSPHOENOLPYRUVATE CARBOXYLASE"/>
    <property type="match status" value="1"/>
</dbReference>
<evidence type="ECO:0000256" key="8">
    <source>
        <dbReference type="ARBA" id="ARBA00023300"/>
    </source>
</evidence>
<comment type="function">
    <text evidence="2 10">Forms oxaloacetate, a four-carbon dicarboxylic acid source for the tricarboxylic acid cycle.</text>
</comment>
<evidence type="ECO:0000256" key="7">
    <source>
        <dbReference type="ARBA" id="ARBA00023239"/>
    </source>
</evidence>
<dbReference type="PROSITE" id="PS00393">
    <property type="entry name" value="PEPCASE_2"/>
    <property type="match status" value="1"/>
</dbReference>
<dbReference type="Gene3D" id="1.20.1440.90">
    <property type="entry name" value="Phosphoenolpyruvate/pyruvate domain"/>
    <property type="match status" value="1"/>
</dbReference>
<comment type="cofactor">
    <cofactor evidence="1 10">
        <name>Mg(2+)</name>
        <dbReference type="ChEBI" id="CHEBI:18420"/>
    </cofactor>
</comment>
<comment type="similarity">
    <text evidence="3 10">Belongs to the PEPCase type 1 family.</text>
</comment>
<feature type="active site" evidence="10 11">
    <location>
        <position position="145"/>
    </location>
</feature>
<evidence type="ECO:0000313" key="14">
    <source>
        <dbReference type="Proteomes" id="UP000483379"/>
    </source>
</evidence>
<dbReference type="Pfam" id="PF00311">
    <property type="entry name" value="PEPcase"/>
    <property type="match status" value="1"/>
</dbReference>
<dbReference type="Proteomes" id="UP000483379">
    <property type="component" value="Unassembled WGS sequence"/>
</dbReference>
<dbReference type="InterPro" id="IPR015813">
    <property type="entry name" value="Pyrv/PenolPyrv_kinase-like_dom"/>
</dbReference>
<dbReference type="GO" id="GO:0000287">
    <property type="term" value="F:magnesium ion binding"/>
    <property type="evidence" value="ECO:0007669"/>
    <property type="project" value="UniProtKB-UniRule"/>
</dbReference>
<gene>
    <name evidence="10 13" type="primary">ppc</name>
    <name evidence="13" type="ORF">G3446_06075</name>
</gene>
<dbReference type="PROSITE" id="PS00781">
    <property type="entry name" value="PEPCASE_1"/>
    <property type="match status" value="1"/>
</dbReference>
<dbReference type="GO" id="GO:0006099">
    <property type="term" value="P:tricarboxylic acid cycle"/>
    <property type="evidence" value="ECO:0007669"/>
    <property type="project" value="InterPro"/>
</dbReference>
<proteinExistence type="inferred from homology"/>
<dbReference type="GO" id="GO:0008964">
    <property type="term" value="F:phosphoenolpyruvate carboxylase activity"/>
    <property type="evidence" value="ECO:0007669"/>
    <property type="project" value="UniProtKB-UniRule"/>
</dbReference>
<protein>
    <recommendedName>
        <fullName evidence="5 10">Phosphoenolpyruvate carboxylase</fullName>
        <shortName evidence="10">PEPC</shortName>
        <shortName evidence="10">PEPCase</shortName>
        <ecNumber evidence="4 10">4.1.1.31</ecNumber>
    </recommendedName>
</protein>
<dbReference type="PANTHER" id="PTHR30523">
    <property type="entry name" value="PHOSPHOENOLPYRUVATE CARBOXYLASE"/>
    <property type="match status" value="1"/>
</dbReference>
<dbReference type="PRINTS" id="PR00150">
    <property type="entry name" value="PEPCARBXLASE"/>
</dbReference>
<keyword evidence="7 10" id="KW-0456">Lyase</keyword>
<dbReference type="InterPro" id="IPR022805">
    <property type="entry name" value="PEP_COase_bac/pln-type"/>
</dbReference>
<comment type="caution">
    <text evidence="13">The sequence shown here is derived from an EMBL/GenBank/DDBJ whole genome shotgun (WGS) entry which is preliminary data.</text>
</comment>
<keyword evidence="6 10" id="KW-0460">Magnesium</keyword>
<evidence type="ECO:0000313" key="13">
    <source>
        <dbReference type="EMBL" id="NEV61465.1"/>
    </source>
</evidence>
<evidence type="ECO:0000256" key="12">
    <source>
        <dbReference type="PROSITE-ProRule" id="PRU10112"/>
    </source>
</evidence>
<dbReference type="EMBL" id="JAAIJQ010000013">
    <property type="protein sequence ID" value="NEV61465.1"/>
    <property type="molecule type" value="Genomic_DNA"/>
</dbReference>
<evidence type="ECO:0000256" key="10">
    <source>
        <dbReference type="HAMAP-Rule" id="MF_00595"/>
    </source>
</evidence>
<dbReference type="AlphaFoldDB" id="A0A6M0JZC8"/>